<comment type="caution">
    <text evidence="1">The sequence shown here is derived from an EMBL/GenBank/DDBJ whole genome shotgun (WGS) entry which is preliminary data.</text>
</comment>
<evidence type="ECO:0000313" key="1">
    <source>
        <dbReference type="EMBL" id="GGC56430.1"/>
    </source>
</evidence>
<gene>
    <name evidence="1" type="ORF">GCM10011410_06140</name>
</gene>
<reference evidence="1" key="1">
    <citation type="journal article" date="2014" name="Int. J. Syst. Evol. Microbiol.">
        <title>Complete genome sequence of Corynebacterium casei LMG S-19264T (=DSM 44701T), isolated from a smear-ripened cheese.</title>
        <authorList>
            <consortium name="US DOE Joint Genome Institute (JGI-PGF)"/>
            <person name="Walter F."/>
            <person name="Albersmeier A."/>
            <person name="Kalinowski J."/>
            <person name="Ruckert C."/>
        </authorList>
    </citation>
    <scope>NUCLEOTIDE SEQUENCE</scope>
    <source>
        <strain evidence="1">CGMCC 1.15478</strain>
    </source>
</reference>
<keyword evidence="2" id="KW-1185">Reference proteome</keyword>
<organism evidence="1 2">
    <name type="scientific">Hoyosella rhizosphaerae</name>
    <dbReference type="NCBI Taxonomy" id="1755582"/>
    <lineage>
        <taxon>Bacteria</taxon>
        <taxon>Bacillati</taxon>
        <taxon>Actinomycetota</taxon>
        <taxon>Actinomycetes</taxon>
        <taxon>Mycobacteriales</taxon>
        <taxon>Hoyosellaceae</taxon>
        <taxon>Hoyosella</taxon>
    </lineage>
</organism>
<accession>A0A916U1X2</accession>
<name>A0A916U1X2_9ACTN</name>
<dbReference type="Proteomes" id="UP000641514">
    <property type="component" value="Unassembled WGS sequence"/>
</dbReference>
<dbReference type="AlphaFoldDB" id="A0A916U1X2"/>
<proteinExistence type="predicted"/>
<evidence type="ECO:0000313" key="2">
    <source>
        <dbReference type="Proteomes" id="UP000641514"/>
    </source>
</evidence>
<sequence>MGALQQGDGPVDTIDEAAASADRLAAQWSLETDEVMEFSNHFYVVLVDEAGDAATELIVDRETGDVALEWGPAMMWNTSYGMMPSHTRPVRHTVNADRARDLATEWLRQFRPGLQTGESHAFPGYFTMHTVRDGATVGMLSVHSRSGHVWYHTWHGEFIQSRGHSE</sequence>
<protein>
    <submittedName>
        <fullName evidence="1">Uncharacterized protein</fullName>
    </submittedName>
</protein>
<dbReference type="EMBL" id="BMJH01000001">
    <property type="protein sequence ID" value="GGC56430.1"/>
    <property type="molecule type" value="Genomic_DNA"/>
</dbReference>
<reference evidence="1" key="2">
    <citation type="submission" date="2020-09" db="EMBL/GenBank/DDBJ databases">
        <authorList>
            <person name="Sun Q."/>
            <person name="Zhou Y."/>
        </authorList>
    </citation>
    <scope>NUCLEOTIDE SEQUENCE</scope>
    <source>
        <strain evidence="1">CGMCC 1.15478</strain>
    </source>
</reference>